<feature type="chain" id="PRO_5016024485" evidence="2">
    <location>
        <begin position="19"/>
        <end position="113"/>
    </location>
</feature>
<reference evidence="3 4" key="1">
    <citation type="journal article" date="2017" name="BMC Biol.">
        <title>Genomic innovations, transcriptional plasticity and gene loss underlying the evolution and divergence of two highly polyphagous and invasive Helicoverpa pest species.</title>
        <authorList>
            <person name="Pearce S.L."/>
            <person name="Clarke D.F."/>
            <person name="East P.D."/>
            <person name="Elfekih S."/>
            <person name="Gordon K.H."/>
            <person name="Jermiin L.S."/>
            <person name="McGaughran A."/>
            <person name="Oakeshott J.G."/>
            <person name="Papanikolaou A."/>
            <person name="Perera O.P."/>
            <person name="Rane R.V."/>
            <person name="Richards S."/>
            <person name="Tay W.T."/>
            <person name="Walsh T.K."/>
            <person name="Anderson A."/>
            <person name="Anderson C.J."/>
            <person name="Asgari S."/>
            <person name="Board P.G."/>
            <person name="Bretschneider A."/>
            <person name="Campbell P.M."/>
            <person name="Chertemps T."/>
            <person name="Christeller J.T."/>
            <person name="Coppin C.W."/>
            <person name="Downes S.J."/>
            <person name="Duan G."/>
            <person name="Farnsworth C.A."/>
            <person name="Good R.T."/>
            <person name="Han L.B."/>
            <person name="Han Y.C."/>
            <person name="Hatje K."/>
            <person name="Horne I."/>
            <person name="Huang Y.P."/>
            <person name="Hughes D.S."/>
            <person name="Jacquin-Joly E."/>
            <person name="James W."/>
            <person name="Jhangiani S."/>
            <person name="Kollmar M."/>
            <person name="Kuwar S.S."/>
            <person name="Li S."/>
            <person name="Liu N.Y."/>
            <person name="Maibeche M.T."/>
            <person name="Miller J.R."/>
            <person name="Montagne N."/>
            <person name="Perry T."/>
            <person name="Qu J."/>
            <person name="Song S.V."/>
            <person name="Sutton G.G."/>
            <person name="Vogel H."/>
            <person name="Walenz B.P."/>
            <person name="Xu W."/>
            <person name="Zhang H.J."/>
            <person name="Zou Z."/>
            <person name="Batterham P."/>
            <person name="Edwards O.R."/>
            <person name="Feyereisen R."/>
            <person name="Gibbs R.A."/>
            <person name="Heckel D.G."/>
            <person name="McGrath A."/>
            <person name="Robin C."/>
            <person name="Scherer S.E."/>
            <person name="Worley K.C."/>
            <person name="Wu Y.D."/>
        </authorList>
    </citation>
    <scope>NUCLEOTIDE SEQUENCE [LARGE SCALE GENOMIC DNA]</scope>
    <source>
        <strain evidence="3">Harm_GR_Male_#8</strain>
        <tissue evidence="3">Whole organism</tissue>
    </source>
</reference>
<name>A0A2W1BDK1_HELAM</name>
<protein>
    <submittedName>
        <fullName evidence="3">Uncharacterized protein</fullName>
    </submittedName>
</protein>
<evidence type="ECO:0000256" key="1">
    <source>
        <dbReference type="SAM" id="MobiDB-lite"/>
    </source>
</evidence>
<dbReference type="Proteomes" id="UP000249218">
    <property type="component" value="Unassembled WGS sequence"/>
</dbReference>
<keyword evidence="4" id="KW-1185">Reference proteome</keyword>
<sequence length="113" mass="13062">MLLASIFSVFCRVPSVCPNKVAVTYACFRTITSWPAIKHYFLLKMKRDEEKMNVERKYGTLVVLLWNKFELQTGEENNNGKESEADKNREQPETAFAVDNNESTESDEKMDLC</sequence>
<feature type="signal peptide" evidence="2">
    <location>
        <begin position="1"/>
        <end position="18"/>
    </location>
</feature>
<evidence type="ECO:0000313" key="3">
    <source>
        <dbReference type="EMBL" id="PZC70970.1"/>
    </source>
</evidence>
<dbReference type="AlphaFoldDB" id="A0A2W1BDK1"/>
<organism evidence="3 4">
    <name type="scientific">Helicoverpa armigera</name>
    <name type="common">Cotton bollworm</name>
    <name type="synonym">Heliothis armigera</name>
    <dbReference type="NCBI Taxonomy" id="29058"/>
    <lineage>
        <taxon>Eukaryota</taxon>
        <taxon>Metazoa</taxon>
        <taxon>Ecdysozoa</taxon>
        <taxon>Arthropoda</taxon>
        <taxon>Hexapoda</taxon>
        <taxon>Insecta</taxon>
        <taxon>Pterygota</taxon>
        <taxon>Neoptera</taxon>
        <taxon>Endopterygota</taxon>
        <taxon>Lepidoptera</taxon>
        <taxon>Glossata</taxon>
        <taxon>Ditrysia</taxon>
        <taxon>Noctuoidea</taxon>
        <taxon>Noctuidae</taxon>
        <taxon>Heliothinae</taxon>
        <taxon>Helicoverpa</taxon>
    </lineage>
</organism>
<dbReference type="EMBL" id="KZ150414">
    <property type="protein sequence ID" value="PZC70970.1"/>
    <property type="molecule type" value="Genomic_DNA"/>
</dbReference>
<feature type="region of interest" description="Disordered" evidence="1">
    <location>
        <begin position="75"/>
        <end position="113"/>
    </location>
</feature>
<evidence type="ECO:0000313" key="4">
    <source>
        <dbReference type="Proteomes" id="UP000249218"/>
    </source>
</evidence>
<evidence type="ECO:0000256" key="2">
    <source>
        <dbReference type="SAM" id="SignalP"/>
    </source>
</evidence>
<keyword evidence="2" id="KW-0732">Signal</keyword>
<proteinExistence type="predicted"/>
<accession>A0A2W1BDK1</accession>
<gene>
    <name evidence="3" type="primary">HaOG214514</name>
    <name evidence="3" type="ORF">B5X24_HaOG214514</name>
</gene>
<feature type="compositionally biased region" description="Basic and acidic residues" evidence="1">
    <location>
        <begin position="78"/>
        <end position="92"/>
    </location>
</feature>